<dbReference type="InterPro" id="IPR036322">
    <property type="entry name" value="WD40_repeat_dom_sf"/>
</dbReference>
<dbReference type="EMBL" id="PGCJ01001125">
    <property type="protein sequence ID" value="PLW09064.1"/>
    <property type="molecule type" value="Genomic_DNA"/>
</dbReference>
<organism evidence="7 8">
    <name type="scientific">Puccinia coronata f. sp. avenae</name>
    <dbReference type="NCBI Taxonomy" id="200324"/>
    <lineage>
        <taxon>Eukaryota</taxon>
        <taxon>Fungi</taxon>
        <taxon>Dikarya</taxon>
        <taxon>Basidiomycota</taxon>
        <taxon>Pucciniomycotina</taxon>
        <taxon>Pucciniomycetes</taxon>
        <taxon>Pucciniales</taxon>
        <taxon>Pucciniaceae</taxon>
        <taxon>Puccinia</taxon>
    </lineage>
</organism>
<dbReference type="Proteomes" id="UP000235392">
    <property type="component" value="Unassembled WGS sequence"/>
</dbReference>
<dbReference type="EMBL" id="PGCJ01000123">
    <property type="protein sequence ID" value="PLW45960.1"/>
    <property type="molecule type" value="Genomic_DNA"/>
</dbReference>
<dbReference type="PANTHER" id="PTHR22889:SF0">
    <property type="entry name" value="WD REPEAT-CONTAINING PROTEIN 89"/>
    <property type="match status" value="1"/>
</dbReference>
<dbReference type="Proteomes" id="UP000235388">
    <property type="component" value="Unassembled WGS sequence"/>
</dbReference>
<comment type="caution">
    <text evidence="7">The sequence shown here is derived from an EMBL/GenBank/DDBJ whole genome shotgun (WGS) entry which is preliminary data.</text>
</comment>
<evidence type="ECO:0000313" key="8">
    <source>
        <dbReference type="Proteomes" id="UP000235388"/>
    </source>
</evidence>
<evidence type="ECO:0000313" key="6">
    <source>
        <dbReference type="EMBL" id="PLW41368.1"/>
    </source>
</evidence>
<protein>
    <submittedName>
        <fullName evidence="7">Uncharacterized protein</fullName>
    </submittedName>
</protein>
<evidence type="ECO:0000256" key="3">
    <source>
        <dbReference type="PROSITE-ProRule" id="PRU00221"/>
    </source>
</evidence>
<keyword evidence="2" id="KW-0677">Repeat</keyword>
<evidence type="ECO:0000313" key="7">
    <source>
        <dbReference type="EMBL" id="PLW45960.1"/>
    </source>
</evidence>
<evidence type="ECO:0000256" key="1">
    <source>
        <dbReference type="ARBA" id="ARBA00022574"/>
    </source>
</evidence>
<dbReference type="AlphaFoldDB" id="A0A2N5V7I9"/>
<feature type="repeat" description="WD" evidence="3">
    <location>
        <begin position="296"/>
        <end position="337"/>
    </location>
</feature>
<sequence>MAYILQLLPIGDCCASSSSTNGESIKIFDLERTDKPTIELEHHQQGRVNQLVCSHSSGSSLLFGCFSSSSVILAWDTRSNQLGPTLQINGQSATPFLSLAHATGDTPLIAAGSSSEDESASSQIELFDLRSSSPSTPLCIYDQAHSDSITCLEFNPAEHSAHQLLSASTDGLLVLHDTNIADQDHSILFTANTGASLAHARWQPDSHSIWAASDMETLSQWHPEQLSLVKDYGDLRQGPLAKPDPSWQEPVSYIISLANPSPTQSAYFAGSQCGDVILVDTTQPDTEKWNVLASLKSGHTEMVRCAALDHHNARVLTGGEDGQICVWSTDREKLENKLLNQFTPSSTPTQPSQKTASNLKITASKQNRFNPYNRI</sequence>
<keyword evidence="1 3" id="KW-0853">WD repeat</keyword>
<dbReference type="InterPro" id="IPR001680">
    <property type="entry name" value="WD40_rpt"/>
</dbReference>
<accession>A0A2N5V7I9</accession>
<dbReference type="PROSITE" id="PS50294">
    <property type="entry name" value="WD_REPEATS_REGION"/>
    <property type="match status" value="1"/>
</dbReference>
<dbReference type="OrthoDB" id="25131at2759"/>
<dbReference type="PROSITE" id="PS50082">
    <property type="entry name" value="WD_REPEATS_2"/>
    <property type="match status" value="1"/>
</dbReference>
<evidence type="ECO:0000256" key="4">
    <source>
        <dbReference type="SAM" id="MobiDB-lite"/>
    </source>
</evidence>
<name>A0A2N5V7I9_9BASI</name>
<dbReference type="InterPro" id="IPR039328">
    <property type="entry name" value="WDR89"/>
</dbReference>
<dbReference type="InterPro" id="IPR015943">
    <property type="entry name" value="WD40/YVTN_repeat-like_dom_sf"/>
</dbReference>
<evidence type="ECO:0000313" key="9">
    <source>
        <dbReference type="Proteomes" id="UP000235392"/>
    </source>
</evidence>
<gene>
    <name evidence="7" type="ORF">PCANC_09728</name>
    <name evidence="5" type="ORF">PCANC_23938</name>
    <name evidence="6" type="ORF">PCASD_08891</name>
</gene>
<feature type="region of interest" description="Disordered" evidence="4">
    <location>
        <begin position="341"/>
        <end position="363"/>
    </location>
</feature>
<evidence type="ECO:0000313" key="5">
    <source>
        <dbReference type="EMBL" id="PLW09064.1"/>
    </source>
</evidence>
<reference evidence="8 9" key="1">
    <citation type="submission" date="2017-11" db="EMBL/GenBank/DDBJ databases">
        <title>De novo assembly and phasing of dikaryotic genomes from two isolates of Puccinia coronata f. sp. avenae, the causal agent of oat crown rust.</title>
        <authorList>
            <person name="Miller M.E."/>
            <person name="Zhang Y."/>
            <person name="Omidvar V."/>
            <person name="Sperschneider J."/>
            <person name="Schwessinger B."/>
            <person name="Raley C."/>
            <person name="Palmer J.M."/>
            <person name="Garnica D."/>
            <person name="Upadhyaya N."/>
            <person name="Rathjen J."/>
            <person name="Taylor J.M."/>
            <person name="Park R.F."/>
            <person name="Dodds P.N."/>
            <person name="Hirsch C.D."/>
            <person name="Kianian S.F."/>
            <person name="Figueroa M."/>
        </authorList>
    </citation>
    <scope>NUCLEOTIDE SEQUENCE [LARGE SCALE GENOMIC DNA]</scope>
    <source>
        <strain evidence="7">12NC29</strain>
        <strain evidence="6">12SD80</strain>
    </source>
</reference>
<dbReference type="Pfam" id="PF00400">
    <property type="entry name" value="WD40"/>
    <property type="match status" value="2"/>
</dbReference>
<dbReference type="SUPFAM" id="SSF50978">
    <property type="entry name" value="WD40 repeat-like"/>
    <property type="match status" value="1"/>
</dbReference>
<dbReference type="PANTHER" id="PTHR22889">
    <property type="entry name" value="WD REPEAT-CONTAINING PROTEIN 89"/>
    <property type="match status" value="1"/>
</dbReference>
<dbReference type="EMBL" id="PGCI01000090">
    <property type="protein sequence ID" value="PLW41368.1"/>
    <property type="molecule type" value="Genomic_DNA"/>
</dbReference>
<proteinExistence type="predicted"/>
<evidence type="ECO:0000256" key="2">
    <source>
        <dbReference type="ARBA" id="ARBA00022737"/>
    </source>
</evidence>
<dbReference type="SMART" id="SM00320">
    <property type="entry name" value="WD40"/>
    <property type="match status" value="3"/>
</dbReference>
<dbReference type="STRING" id="200324.A0A2N5V7I9"/>
<keyword evidence="8" id="KW-1185">Reference proteome</keyword>
<dbReference type="Gene3D" id="2.130.10.10">
    <property type="entry name" value="YVTN repeat-like/Quinoprotein amine dehydrogenase"/>
    <property type="match status" value="2"/>
</dbReference>